<feature type="domain" description="K+ potassium transporter C-terminal" evidence="15">
    <location>
        <begin position="502"/>
        <end position="649"/>
    </location>
</feature>
<evidence type="ECO:0000256" key="11">
    <source>
        <dbReference type="ARBA" id="ARBA00023065"/>
    </source>
</evidence>
<dbReference type="EMBL" id="JBBLZC010000004">
    <property type="protein sequence ID" value="MEK0082619.1"/>
    <property type="molecule type" value="Genomic_DNA"/>
</dbReference>
<dbReference type="Pfam" id="PF22776">
    <property type="entry name" value="K_trans_C"/>
    <property type="match status" value="1"/>
</dbReference>
<feature type="transmembrane region" description="Helical" evidence="13">
    <location>
        <begin position="393"/>
        <end position="416"/>
    </location>
</feature>
<evidence type="ECO:0000256" key="3">
    <source>
        <dbReference type="ARBA" id="ARBA00022448"/>
    </source>
</evidence>
<comment type="similarity">
    <text evidence="2 13">Belongs to the HAK/KUP transporter (TC 2.A.72) family.</text>
</comment>
<keyword evidence="8 13" id="KW-0769">Symport</keyword>
<keyword evidence="10 13" id="KW-1133">Transmembrane helix</keyword>
<feature type="transmembrane region" description="Helical" evidence="13">
    <location>
        <begin position="451"/>
        <end position="468"/>
    </location>
</feature>
<evidence type="ECO:0000256" key="5">
    <source>
        <dbReference type="ARBA" id="ARBA00022519"/>
    </source>
</evidence>
<feature type="transmembrane region" description="Helical" evidence="13">
    <location>
        <begin position="370"/>
        <end position="387"/>
    </location>
</feature>
<comment type="caution">
    <text evidence="16">The sequence shown here is derived from an EMBL/GenBank/DDBJ whole genome shotgun (WGS) entry which is preliminary data.</text>
</comment>
<dbReference type="InterPro" id="IPR053951">
    <property type="entry name" value="K_trans_N"/>
</dbReference>
<evidence type="ECO:0000256" key="10">
    <source>
        <dbReference type="ARBA" id="ARBA00022989"/>
    </source>
</evidence>
<dbReference type="PANTHER" id="PTHR30540:SF79">
    <property type="entry name" value="LOW AFFINITY POTASSIUM TRANSPORT SYSTEM PROTEIN KUP"/>
    <property type="match status" value="1"/>
</dbReference>
<comment type="subcellular location">
    <subcellularLocation>
        <location evidence="13">Cell membrane</location>
        <topology evidence="13">Multi-pass membrane protein</topology>
    </subcellularLocation>
    <subcellularLocation>
        <location evidence="1">Membrane</location>
        <topology evidence="1">Multi-pass membrane protein</topology>
    </subcellularLocation>
</comment>
<feature type="transmembrane region" description="Helical" evidence="13">
    <location>
        <begin position="196"/>
        <end position="217"/>
    </location>
</feature>
<evidence type="ECO:0000256" key="6">
    <source>
        <dbReference type="ARBA" id="ARBA00022538"/>
    </source>
</evidence>
<feature type="transmembrane region" description="Helical" evidence="13">
    <location>
        <begin position="423"/>
        <end position="445"/>
    </location>
</feature>
<evidence type="ECO:0000259" key="14">
    <source>
        <dbReference type="Pfam" id="PF02705"/>
    </source>
</evidence>
<reference evidence="16 17" key="1">
    <citation type="submission" date="2024-01" db="EMBL/GenBank/DDBJ databases">
        <title>Multi-omics insights into the function and evolution of sodium benzoate biodegradation pathways in Benzoatithermus flavus gen. nov., sp. nov. from hot spring.</title>
        <authorList>
            <person name="Hu C.-J."/>
            <person name="Li W.-J."/>
        </authorList>
    </citation>
    <scope>NUCLEOTIDE SEQUENCE [LARGE SCALE GENOMIC DNA]</scope>
    <source>
        <strain evidence="16 17">SYSU G07066</strain>
    </source>
</reference>
<organism evidence="16 17">
    <name type="scientific">Benzoatithermus flavus</name>
    <dbReference type="NCBI Taxonomy" id="3108223"/>
    <lineage>
        <taxon>Bacteria</taxon>
        <taxon>Pseudomonadati</taxon>
        <taxon>Pseudomonadota</taxon>
        <taxon>Alphaproteobacteria</taxon>
        <taxon>Geminicoccales</taxon>
        <taxon>Geminicoccaceae</taxon>
        <taxon>Benzoatithermus</taxon>
    </lineage>
</organism>
<keyword evidence="7 13" id="KW-0812">Transmembrane</keyword>
<comment type="function">
    <text evidence="13">Transport of potassium into the cell. Likely operates as a K(+):H(+) symporter.</text>
</comment>
<evidence type="ECO:0000256" key="4">
    <source>
        <dbReference type="ARBA" id="ARBA00022475"/>
    </source>
</evidence>
<dbReference type="InterPro" id="IPR053952">
    <property type="entry name" value="K_trans_C"/>
</dbReference>
<feature type="transmembrane region" description="Helical" evidence="13">
    <location>
        <begin position="73"/>
        <end position="95"/>
    </location>
</feature>
<keyword evidence="3 13" id="KW-0813">Transport</keyword>
<gene>
    <name evidence="13" type="primary">kup</name>
    <name evidence="16" type="ORF">U1T56_05620</name>
</gene>
<feature type="transmembrane region" description="Helical" evidence="13">
    <location>
        <begin position="129"/>
        <end position="150"/>
    </location>
</feature>
<feature type="transmembrane region" description="Helical" evidence="13">
    <location>
        <begin position="237"/>
        <end position="261"/>
    </location>
</feature>
<evidence type="ECO:0000313" key="17">
    <source>
        <dbReference type="Proteomes" id="UP001375743"/>
    </source>
</evidence>
<evidence type="ECO:0000259" key="15">
    <source>
        <dbReference type="Pfam" id="PF22776"/>
    </source>
</evidence>
<dbReference type="PANTHER" id="PTHR30540">
    <property type="entry name" value="OSMOTIC STRESS POTASSIUM TRANSPORTER"/>
    <property type="match status" value="1"/>
</dbReference>
<feature type="domain" description="K+ potassium transporter integral membrane" evidence="14">
    <location>
        <begin position="39"/>
        <end position="491"/>
    </location>
</feature>
<keyword evidence="11 13" id="KW-0406">Ion transport</keyword>
<keyword evidence="17" id="KW-1185">Reference proteome</keyword>
<feature type="transmembrane region" description="Helical" evidence="13">
    <location>
        <begin position="273"/>
        <end position="293"/>
    </location>
</feature>
<keyword evidence="12 13" id="KW-0472">Membrane</keyword>
<evidence type="ECO:0000256" key="9">
    <source>
        <dbReference type="ARBA" id="ARBA00022958"/>
    </source>
</evidence>
<name>A0ABU8XQH6_9PROT</name>
<evidence type="ECO:0000256" key="8">
    <source>
        <dbReference type="ARBA" id="ARBA00022847"/>
    </source>
</evidence>
<keyword evidence="4 13" id="KW-1003">Cell membrane</keyword>
<evidence type="ECO:0000256" key="13">
    <source>
        <dbReference type="HAMAP-Rule" id="MF_01522"/>
    </source>
</evidence>
<evidence type="ECO:0000256" key="2">
    <source>
        <dbReference type="ARBA" id="ARBA00007019"/>
    </source>
</evidence>
<dbReference type="Proteomes" id="UP001375743">
    <property type="component" value="Unassembled WGS sequence"/>
</dbReference>
<dbReference type="Pfam" id="PF02705">
    <property type="entry name" value="K_trans"/>
    <property type="match status" value="1"/>
</dbReference>
<dbReference type="HAMAP" id="MF_01522">
    <property type="entry name" value="Kup"/>
    <property type="match status" value="1"/>
</dbReference>
<proteinExistence type="inferred from homology"/>
<protein>
    <recommendedName>
        <fullName evidence="13">Probable potassium transport system protein Kup</fullName>
    </recommendedName>
</protein>
<evidence type="ECO:0000313" key="16">
    <source>
        <dbReference type="EMBL" id="MEK0082619.1"/>
    </source>
</evidence>
<feature type="transmembrane region" description="Helical" evidence="13">
    <location>
        <begin position="170"/>
        <end position="189"/>
    </location>
</feature>
<dbReference type="InterPro" id="IPR003855">
    <property type="entry name" value="K+_transporter"/>
</dbReference>
<keyword evidence="5" id="KW-0997">Cell inner membrane</keyword>
<keyword evidence="6 13" id="KW-0633">Potassium transport</keyword>
<evidence type="ECO:0000256" key="7">
    <source>
        <dbReference type="ARBA" id="ARBA00022692"/>
    </source>
</evidence>
<feature type="transmembrane region" description="Helical" evidence="13">
    <location>
        <begin position="313"/>
        <end position="339"/>
    </location>
</feature>
<evidence type="ECO:0000256" key="12">
    <source>
        <dbReference type="ARBA" id="ARBA00023136"/>
    </source>
</evidence>
<keyword evidence="9 13" id="KW-0630">Potassium</keyword>
<dbReference type="InterPro" id="IPR023051">
    <property type="entry name" value="Kup"/>
</dbReference>
<accession>A0ABU8XQH6</accession>
<comment type="catalytic activity">
    <reaction evidence="13">
        <text>K(+)(in) + H(+)(in) = K(+)(out) + H(+)(out)</text>
        <dbReference type="Rhea" id="RHEA:28490"/>
        <dbReference type="ChEBI" id="CHEBI:15378"/>
        <dbReference type="ChEBI" id="CHEBI:29103"/>
    </reaction>
</comment>
<sequence>MAPVLIGSPAVAAGKAEKGTPSNDAGNGGHGHADLRTLVIGAIGVVYGDIGTSPLYTLKEAFGEAGGLHLSEAAVLGVLSLVFWSLIVIVTLKYVALILRADNRGEGGVLSMSALALRGAGSSRQARRLVLGLSIAGLALFYGDGLITPAISVLSAVEGLETATPELEPYVLPIATGVLFLLFMIQRFGTASVGRLFGPVMIVWFGTLAVLGLAQIVQNPAVLAALHPARALALFELAGWQAFVALGAIVLAVTGAEALYADMGHFGRTPIRVAWLGLVLPSLVLNYFGQGALVLRDPAALEHPFYHLAPTFLLWPLILLATCATVIASQAVISGVFSLTRQAIQLGYLPRMAIRHTSASEIGQIYLPRVNWLLMLGVLVLVLGFGTSSNLAAAYGISVTAAMSIDAVLAGLVAVWLWGWPGLVAGAVFGTFLLGDLGYVAANSLKIPHGGWFPLLLAGAFSMVVMTWRHGRSVLYDRLYKDAMPTLKFIENLSPSIQRVAGTAVFMTGNPAVVPTPLLHNLRHNKVIHERVVLMTVITEDVPYVPDKKRVVVERLGKGFFQVWASYGFMDEPDVPKALELCRSLGLAIEPMATSYFLGRETLIPSTRPEMGGIEEKLFIALNTTALAANRYFKLPPDRVVELGTQVEI</sequence>
<evidence type="ECO:0000256" key="1">
    <source>
        <dbReference type="ARBA" id="ARBA00004141"/>
    </source>
</evidence>